<dbReference type="GO" id="GO:0000981">
    <property type="term" value="F:DNA-binding transcription factor activity, RNA polymerase II-specific"/>
    <property type="evidence" value="ECO:0007669"/>
    <property type="project" value="TreeGrafter"/>
</dbReference>
<feature type="region of interest" description="Disordered" evidence="8">
    <location>
        <begin position="1"/>
        <end position="41"/>
    </location>
</feature>
<dbReference type="FunFam" id="3.30.160.60:FF:000100">
    <property type="entry name" value="Zinc finger 45-like"/>
    <property type="match status" value="1"/>
</dbReference>
<feature type="compositionally biased region" description="Low complexity" evidence="8">
    <location>
        <begin position="202"/>
        <end position="226"/>
    </location>
</feature>
<comment type="subcellular location">
    <subcellularLocation>
        <location evidence="1">Nucleus</location>
    </subcellularLocation>
</comment>
<evidence type="ECO:0000313" key="10">
    <source>
        <dbReference type="Proteomes" id="UP000887574"/>
    </source>
</evidence>
<sequence>MSENSRTPSFGGPQNVVMNGTRMSSTPSSHSSADSIASRQSCSPTAEAISNLLLGGHQNTSNSQLIGNQQQQQHVSNATAMSSSNNHATVSQGGVLSAGAGNNNLLDFSVSQLYGGHFADQLDVSNLFQGMSSHINNSANSHLQQQNPASTNPNNNLEGQLQTIPVFNNNSTLTSTLLLLRQYLSPGGVTAALAAFGQQSQQQQQQTETQRLQHNSVNGGQSQQQQPAGAIRQRHRSSASDSMFKCNYCPKKYPSQAALQNHMDDCRNIRVHECSQCGKRFKARGGLQQHNRIHINDRPYHCHYCPKGLPRSPMWTNTNAFTQVLNHFLANFVEGHSDKEASKWAMKLLTLMAIPILMVV</sequence>
<dbReference type="AlphaFoldDB" id="A0A915CV22"/>
<keyword evidence="4 7" id="KW-0863">Zinc-finger</keyword>
<dbReference type="Pfam" id="PF00096">
    <property type="entry name" value="zf-C2H2"/>
    <property type="match status" value="2"/>
</dbReference>
<keyword evidence="3" id="KW-0677">Repeat</keyword>
<name>A0A915CV22_9BILA</name>
<dbReference type="InterPro" id="IPR036236">
    <property type="entry name" value="Znf_C2H2_sf"/>
</dbReference>
<evidence type="ECO:0000259" key="9">
    <source>
        <dbReference type="PROSITE" id="PS50157"/>
    </source>
</evidence>
<keyword evidence="5" id="KW-0862">Zinc</keyword>
<dbReference type="SMART" id="SM00355">
    <property type="entry name" value="ZnF_C2H2"/>
    <property type="match status" value="2"/>
</dbReference>
<proteinExistence type="predicted"/>
<reference evidence="11" key="1">
    <citation type="submission" date="2022-11" db="UniProtKB">
        <authorList>
            <consortium name="WormBaseParasite"/>
        </authorList>
    </citation>
    <scope>IDENTIFICATION</scope>
</reference>
<evidence type="ECO:0000256" key="6">
    <source>
        <dbReference type="ARBA" id="ARBA00023242"/>
    </source>
</evidence>
<protein>
    <submittedName>
        <fullName evidence="11">C2H2-type domain-containing protein</fullName>
    </submittedName>
</protein>
<evidence type="ECO:0000256" key="8">
    <source>
        <dbReference type="SAM" id="MobiDB-lite"/>
    </source>
</evidence>
<accession>A0A915CV22</accession>
<evidence type="ECO:0000256" key="3">
    <source>
        <dbReference type="ARBA" id="ARBA00022737"/>
    </source>
</evidence>
<keyword evidence="2" id="KW-0479">Metal-binding</keyword>
<evidence type="ECO:0000256" key="7">
    <source>
        <dbReference type="PROSITE-ProRule" id="PRU00042"/>
    </source>
</evidence>
<feature type="region of interest" description="Disordered" evidence="8">
    <location>
        <begin position="202"/>
        <end position="236"/>
    </location>
</feature>
<evidence type="ECO:0000256" key="5">
    <source>
        <dbReference type="ARBA" id="ARBA00022833"/>
    </source>
</evidence>
<dbReference type="InterPro" id="IPR013087">
    <property type="entry name" value="Znf_C2H2_type"/>
</dbReference>
<dbReference type="GO" id="GO:0008270">
    <property type="term" value="F:zinc ion binding"/>
    <property type="evidence" value="ECO:0007669"/>
    <property type="project" value="UniProtKB-KW"/>
</dbReference>
<dbReference type="PANTHER" id="PTHR23226">
    <property type="entry name" value="ZINC FINGER AND SCAN DOMAIN-CONTAINING"/>
    <property type="match status" value="1"/>
</dbReference>
<feature type="compositionally biased region" description="Low complexity" evidence="8">
    <location>
        <begin position="24"/>
        <end position="41"/>
    </location>
</feature>
<dbReference type="PROSITE" id="PS50157">
    <property type="entry name" value="ZINC_FINGER_C2H2_2"/>
    <property type="match status" value="1"/>
</dbReference>
<keyword evidence="10" id="KW-1185">Reference proteome</keyword>
<keyword evidence="6" id="KW-0539">Nucleus</keyword>
<dbReference type="Gene3D" id="3.30.160.60">
    <property type="entry name" value="Classic Zinc Finger"/>
    <property type="match status" value="1"/>
</dbReference>
<evidence type="ECO:0000256" key="1">
    <source>
        <dbReference type="ARBA" id="ARBA00004123"/>
    </source>
</evidence>
<dbReference type="SUPFAM" id="SSF57667">
    <property type="entry name" value="beta-beta-alpha zinc fingers"/>
    <property type="match status" value="1"/>
</dbReference>
<evidence type="ECO:0000256" key="2">
    <source>
        <dbReference type="ARBA" id="ARBA00022723"/>
    </source>
</evidence>
<evidence type="ECO:0000256" key="4">
    <source>
        <dbReference type="ARBA" id="ARBA00022771"/>
    </source>
</evidence>
<dbReference type="Proteomes" id="UP000887574">
    <property type="component" value="Unplaced"/>
</dbReference>
<organism evidence="10 11">
    <name type="scientific">Ditylenchus dipsaci</name>
    <dbReference type="NCBI Taxonomy" id="166011"/>
    <lineage>
        <taxon>Eukaryota</taxon>
        <taxon>Metazoa</taxon>
        <taxon>Ecdysozoa</taxon>
        <taxon>Nematoda</taxon>
        <taxon>Chromadorea</taxon>
        <taxon>Rhabditida</taxon>
        <taxon>Tylenchina</taxon>
        <taxon>Tylenchomorpha</taxon>
        <taxon>Sphaerularioidea</taxon>
        <taxon>Anguinidae</taxon>
        <taxon>Anguininae</taxon>
        <taxon>Ditylenchus</taxon>
    </lineage>
</organism>
<evidence type="ECO:0000313" key="11">
    <source>
        <dbReference type="WBParaSite" id="jg12533"/>
    </source>
</evidence>
<dbReference type="WBParaSite" id="jg12533">
    <property type="protein sequence ID" value="jg12533"/>
    <property type="gene ID" value="jg12533"/>
</dbReference>
<dbReference type="PROSITE" id="PS00028">
    <property type="entry name" value="ZINC_FINGER_C2H2_1"/>
    <property type="match status" value="1"/>
</dbReference>
<dbReference type="GO" id="GO:0005634">
    <property type="term" value="C:nucleus"/>
    <property type="evidence" value="ECO:0007669"/>
    <property type="project" value="UniProtKB-SubCell"/>
</dbReference>
<feature type="domain" description="C2H2-type" evidence="9">
    <location>
        <begin position="272"/>
        <end position="299"/>
    </location>
</feature>
<dbReference type="PANTHER" id="PTHR23226:SF416">
    <property type="entry name" value="FI01424P"/>
    <property type="match status" value="1"/>
</dbReference>
<feature type="region of interest" description="Disordered" evidence="8">
    <location>
        <begin position="138"/>
        <end position="158"/>
    </location>
</feature>
<dbReference type="GO" id="GO:0000978">
    <property type="term" value="F:RNA polymerase II cis-regulatory region sequence-specific DNA binding"/>
    <property type="evidence" value="ECO:0007669"/>
    <property type="project" value="TreeGrafter"/>
</dbReference>
<feature type="region of interest" description="Disordered" evidence="8">
    <location>
        <begin position="60"/>
        <end position="87"/>
    </location>
</feature>